<dbReference type="EMBL" id="CP045725">
    <property type="protein sequence ID" value="QGF25159.1"/>
    <property type="molecule type" value="Genomic_DNA"/>
</dbReference>
<dbReference type="GO" id="GO:0004639">
    <property type="term" value="F:phosphoribosylaminoimidazolesuccinocarboxamide synthase activity"/>
    <property type="evidence" value="ECO:0007669"/>
    <property type="project" value="UniProtKB-UniRule"/>
</dbReference>
<protein>
    <recommendedName>
        <fullName evidence="4 11">Phosphoribosylaminoimidazole-succinocarboxamide synthase</fullName>
        <ecNumber evidence="3 11">6.3.2.6</ecNumber>
    </recommendedName>
    <alternativeName>
        <fullName evidence="9 11">SAICAR synthetase</fullName>
    </alternativeName>
</protein>
<evidence type="ECO:0000256" key="3">
    <source>
        <dbReference type="ARBA" id="ARBA00012217"/>
    </source>
</evidence>
<dbReference type="FunFam" id="3.30.470.20:FF:000015">
    <property type="entry name" value="Phosphoribosylaminoimidazole-succinocarboxamide synthase"/>
    <property type="match status" value="1"/>
</dbReference>
<proteinExistence type="inferred from homology"/>
<evidence type="ECO:0000313" key="14">
    <source>
        <dbReference type="Proteomes" id="UP000386847"/>
    </source>
</evidence>
<comment type="similarity">
    <text evidence="2 11">Belongs to the SAICAR synthetase family.</text>
</comment>
<dbReference type="NCBIfam" id="NF010568">
    <property type="entry name" value="PRK13961.1"/>
    <property type="match status" value="1"/>
</dbReference>
<comment type="pathway">
    <text evidence="1 11">Purine metabolism; IMP biosynthesis via de novo pathway; 5-amino-1-(5-phospho-D-ribosyl)imidazole-4-carboxamide from 5-amino-1-(5-phospho-D-ribosyl)imidazole-4-carboxylate: step 1/2.</text>
</comment>
<keyword evidence="7 11" id="KW-0658">Purine biosynthesis</keyword>
<dbReference type="AlphaFoldDB" id="A0A5Q2FEC3"/>
<sequence>MVIRAQWQDDPVSQYAELGLPLIHAGKVRELYALPEADRMLMVATDNISAFDWVLPSTIPDKGSILTQMSLWWFDQLRDLVPNHVISTDVPAAVDRRGLVVEKLTMIPVECVARGYLTGSGWAEYQQSRTVCGIPLPEGLVDGSRLEEPIFTPATKAELGEHDENVDFETMVGTVGRETGEAIRDLTLRIYRAAEEIARTRGIILADTKFEFGVRPDGTIVLADEVLTPDSSRFWDATTWQPGGRLDSYDKQYVRNWLVQESGWDRASGEAPPQLPASVIAQTRERYLTAYEQLTGMAWD</sequence>
<evidence type="ECO:0000256" key="10">
    <source>
        <dbReference type="ARBA" id="ARBA00048475"/>
    </source>
</evidence>
<dbReference type="EC" id="6.3.2.6" evidence="3 11"/>
<reference evidence="13 14" key="1">
    <citation type="submission" date="2019-10" db="EMBL/GenBank/DDBJ databases">
        <title>Genomic analysis of Raineyella sp. CBA3103.</title>
        <authorList>
            <person name="Roh S.W."/>
        </authorList>
    </citation>
    <scope>NUCLEOTIDE SEQUENCE [LARGE SCALE GENOMIC DNA]</scope>
    <source>
        <strain evidence="13 14">CBA3103</strain>
    </source>
</reference>
<dbReference type="InterPro" id="IPR028923">
    <property type="entry name" value="SAICAR_synt/ADE2_N"/>
</dbReference>
<evidence type="ECO:0000256" key="9">
    <source>
        <dbReference type="ARBA" id="ARBA00030409"/>
    </source>
</evidence>
<evidence type="ECO:0000256" key="5">
    <source>
        <dbReference type="ARBA" id="ARBA00022598"/>
    </source>
</evidence>
<dbReference type="Proteomes" id="UP000386847">
    <property type="component" value="Chromosome"/>
</dbReference>
<evidence type="ECO:0000259" key="12">
    <source>
        <dbReference type="Pfam" id="PF01259"/>
    </source>
</evidence>
<accession>A0A5Q2FEC3</accession>
<dbReference type="Pfam" id="PF01259">
    <property type="entry name" value="SAICAR_synt"/>
    <property type="match status" value="1"/>
</dbReference>
<dbReference type="PANTHER" id="PTHR43700">
    <property type="entry name" value="PHOSPHORIBOSYLAMINOIMIDAZOLE-SUCCINOCARBOXAMIDE SYNTHASE"/>
    <property type="match status" value="1"/>
</dbReference>
<dbReference type="UniPathway" id="UPA00074">
    <property type="reaction ID" value="UER00131"/>
</dbReference>
<dbReference type="InterPro" id="IPR001636">
    <property type="entry name" value="SAICAR_synth"/>
</dbReference>
<keyword evidence="6 11" id="KW-0547">Nucleotide-binding</keyword>
<dbReference type="PROSITE" id="PS01058">
    <property type="entry name" value="SAICAR_SYNTHETASE_2"/>
    <property type="match status" value="1"/>
</dbReference>
<gene>
    <name evidence="11" type="primary">purC</name>
    <name evidence="13" type="ORF">Rai3103_09280</name>
</gene>
<evidence type="ECO:0000256" key="8">
    <source>
        <dbReference type="ARBA" id="ARBA00022840"/>
    </source>
</evidence>
<dbReference type="HAMAP" id="MF_00137">
    <property type="entry name" value="SAICAR_synth"/>
    <property type="match status" value="1"/>
</dbReference>
<dbReference type="SUPFAM" id="SSF56104">
    <property type="entry name" value="SAICAR synthase-like"/>
    <property type="match status" value="1"/>
</dbReference>
<evidence type="ECO:0000256" key="7">
    <source>
        <dbReference type="ARBA" id="ARBA00022755"/>
    </source>
</evidence>
<dbReference type="KEGG" id="rain:Rai3103_09280"/>
<evidence type="ECO:0000256" key="1">
    <source>
        <dbReference type="ARBA" id="ARBA00004672"/>
    </source>
</evidence>
<dbReference type="InterPro" id="IPR018236">
    <property type="entry name" value="SAICAR_synthetase_CS"/>
</dbReference>
<dbReference type="Gene3D" id="3.30.200.20">
    <property type="entry name" value="Phosphorylase Kinase, domain 1"/>
    <property type="match status" value="1"/>
</dbReference>
<dbReference type="PANTHER" id="PTHR43700:SF1">
    <property type="entry name" value="PHOSPHORIBOSYLAMINOIMIDAZOLE-SUCCINOCARBOXAMIDE SYNTHASE"/>
    <property type="match status" value="1"/>
</dbReference>
<dbReference type="GO" id="GO:0006189">
    <property type="term" value="P:'de novo' IMP biosynthetic process"/>
    <property type="evidence" value="ECO:0007669"/>
    <property type="project" value="UniProtKB-UniRule"/>
</dbReference>
<dbReference type="GO" id="GO:0005524">
    <property type="term" value="F:ATP binding"/>
    <property type="evidence" value="ECO:0007669"/>
    <property type="project" value="UniProtKB-KW"/>
</dbReference>
<feature type="domain" description="SAICAR synthetase/ADE2 N-terminal" evidence="12">
    <location>
        <begin position="23"/>
        <end position="267"/>
    </location>
</feature>
<evidence type="ECO:0000256" key="11">
    <source>
        <dbReference type="HAMAP-Rule" id="MF_00137"/>
    </source>
</evidence>
<keyword evidence="8 11" id="KW-0067">ATP-binding</keyword>
<comment type="catalytic activity">
    <reaction evidence="10 11">
        <text>5-amino-1-(5-phospho-D-ribosyl)imidazole-4-carboxylate + L-aspartate + ATP = (2S)-2-[5-amino-1-(5-phospho-beta-D-ribosyl)imidazole-4-carboxamido]succinate + ADP + phosphate + 2 H(+)</text>
        <dbReference type="Rhea" id="RHEA:22628"/>
        <dbReference type="ChEBI" id="CHEBI:15378"/>
        <dbReference type="ChEBI" id="CHEBI:29991"/>
        <dbReference type="ChEBI" id="CHEBI:30616"/>
        <dbReference type="ChEBI" id="CHEBI:43474"/>
        <dbReference type="ChEBI" id="CHEBI:58443"/>
        <dbReference type="ChEBI" id="CHEBI:77657"/>
        <dbReference type="ChEBI" id="CHEBI:456216"/>
        <dbReference type="EC" id="6.3.2.6"/>
    </reaction>
</comment>
<dbReference type="NCBIfam" id="TIGR00081">
    <property type="entry name" value="purC"/>
    <property type="match status" value="1"/>
</dbReference>
<evidence type="ECO:0000256" key="6">
    <source>
        <dbReference type="ARBA" id="ARBA00022741"/>
    </source>
</evidence>
<keyword evidence="5 11" id="KW-0436">Ligase</keyword>
<evidence type="ECO:0000256" key="4">
    <source>
        <dbReference type="ARBA" id="ARBA00016460"/>
    </source>
</evidence>
<dbReference type="PROSITE" id="PS01057">
    <property type="entry name" value="SAICAR_SYNTHETASE_1"/>
    <property type="match status" value="1"/>
</dbReference>
<organism evidence="13 14">
    <name type="scientific">Raineyella fluvialis</name>
    <dbReference type="NCBI Taxonomy" id="2662261"/>
    <lineage>
        <taxon>Bacteria</taxon>
        <taxon>Bacillati</taxon>
        <taxon>Actinomycetota</taxon>
        <taxon>Actinomycetes</taxon>
        <taxon>Propionibacteriales</taxon>
        <taxon>Propionibacteriaceae</taxon>
        <taxon>Raineyella</taxon>
    </lineage>
</organism>
<evidence type="ECO:0000256" key="2">
    <source>
        <dbReference type="ARBA" id="ARBA00010190"/>
    </source>
</evidence>
<evidence type="ECO:0000313" key="13">
    <source>
        <dbReference type="EMBL" id="QGF25159.1"/>
    </source>
</evidence>
<dbReference type="GO" id="GO:0005737">
    <property type="term" value="C:cytoplasm"/>
    <property type="evidence" value="ECO:0007669"/>
    <property type="project" value="TreeGrafter"/>
</dbReference>
<dbReference type="CDD" id="cd01414">
    <property type="entry name" value="SAICAR_synt_Sc"/>
    <property type="match status" value="1"/>
</dbReference>
<keyword evidence="14" id="KW-1185">Reference proteome</keyword>
<dbReference type="Gene3D" id="3.30.470.20">
    <property type="entry name" value="ATP-grasp fold, B domain"/>
    <property type="match status" value="1"/>
</dbReference>
<name>A0A5Q2FEC3_9ACTN</name>